<dbReference type="PANTHER" id="PTHR34047:SF8">
    <property type="entry name" value="PROTEIN YKFC"/>
    <property type="match status" value="1"/>
</dbReference>
<protein>
    <submittedName>
        <fullName evidence="4">RNA-directed DNA polymerase</fullName>
    </submittedName>
</protein>
<evidence type="ECO:0000256" key="2">
    <source>
        <dbReference type="SAM" id="MobiDB-lite"/>
    </source>
</evidence>
<dbReference type="CDD" id="cd01651">
    <property type="entry name" value="RT_G2_intron"/>
    <property type="match status" value="1"/>
</dbReference>
<dbReference type="InterPro" id="IPR030931">
    <property type="entry name" value="Group_II_RT_mat"/>
</dbReference>
<evidence type="ECO:0000256" key="1">
    <source>
        <dbReference type="ARBA" id="ARBA00034120"/>
    </source>
</evidence>
<keyword evidence="4" id="KW-0695">RNA-directed DNA polymerase</keyword>
<feature type="compositionally biased region" description="Basic and acidic residues" evidence="2">
    <location>
        <begin position="1"/>
        <end position="14"/>
    </location>
</feature>
<dbReference type="Proteomes" id="UP000326641">
    <property type="component" value="Unassembled WGS sequence"/>
</dbReference>
<dbReference type="SUPFAM" id="SSF56672">
    <property type="entry name" value="DNA/RNA polymerases"/>
    <property type="match status" value="1"/>
</dbReference>
<proteinExistence type="inferred from homology"/>
<dbReference type="Pfam" id="PF00078">
    <property type="entry name" value="RVT_1"/>
    <property type="match status" value="1"/>
</dbReference>
<feature type="domain" description="Reverse transcriptase" evidence="3">
    <location>
        <begin position="99"/>
        <end position="349"/>
    </location>
</feature>
<keyword evidence="4" id="KW-0548">Nucleotidyltransferase</keyword>
<comment type="caution">
    <text evidence="4">The sequence shown here is derived from an EMBL/GenBank/DDBJ whole genome shotgun (WGS) entry which is preliminary data.</text>
</comment>
<dbReference type="InterPro" id="IPR051083">
    <property type="entry name" value="GrpII_Intron_Splice-Mob/Def"/>
</dbReference>
<dbReference type="EMBL" id="UXAT02000040">
    <property type="protein sequence ID" value="VUX47340.1"/>
    <property type="molecule type" value="Genomic_DNA"/>
</dbReference>
<dbReference type="AlphaFoldDB" id="A0A564WFS4"/>
<dbReference type="PANTHER" id="PTHR34047">
    <property type="entry name" value="NUCLEAR INTRON MATURASE 1, MITOCHONDRIAL-RELATED"/>
    <property type="match status" value="1"/>
</dbReference>
<dbReference type="InterPro" id="IPR043502">
    <property type="entry name" value="DNA/RNA_pol_sf"/>
</dbReference>
<keyword evidence="5" id="KW-1185">Reference proteome</keyword>
<dbReference type="GO" id="GO:0003964">
    <property type="term" value="F:RNA-directed DNA polymerase activity"/>
    <property type="evidence" value="ECO:0007669"/>
    <property type="project" value="UniProtKB-KW"/>
</dbReference>
<dbReference type="InterPro" id="IPR000477">
    <property type="entry name" value="RT_dom"/>
</dbReference>
<evidence type="ECO:0000313" key="5">
    <source>
        <dbReference type="Proteomes" id="UP000326641"/>
    </source>
</evidence>
<name>A0A564WFS4_9PROT</name>
<comment type="similarity">
    <text evidence="1">Belongs to the bacterial reverse transcriptase family.</text>
</comment>
<dbReference type="NCBIfam" id="TIGR04416">
    <property type="entry name" value="group_II_RT_mat"/>
    <property type="match status" value="1"/>
</dbReference>
<evidence type="ECO:0000259" key="3">
    <source>
        <dbReference type="PROSITE" id="PS50878"/>
    </source>
</evidence>
<feature type="region of interest" description="Disordered" evidence="2">
    <location>
        <begin position="1"/>
        <end position="21"/>
    </location>
</feature>
<reference evidence="4" key="1">
    <citation type="submission" date="2018-11" db="EMBL/GenBank/DDBJ databases">
        <authorList>
            <person name="Onetto C."/>
        </authorList>
    </citation>
    <scope>NUCLEOTIDE SEQUENCE [LARGE SCALE GENOMIC DNA]</scope>
</reference>
<organism evidence="4 5">
    <name type="scientific">Candidatus Defluviicoccus seviourii</name>
    <dbReference type="NCBI Taxonomy" id="2565273"/>
    <lineage>
        <taxon>Bacteria</taxon>
        <taxon>Pseudomonadati</taxon>
        <taxon>Pseudomonadota</taxon>
        <taxon>Alphaproteobacteria</taxon>
        <taxon>Rhodospirillales</taxon>
        <taxon>Rhodospirillaceae</taxon>
        <taxon>Defluviicoccus</taxon>
    </lineage>
</organism>
<evidence type="ECO:0000313" key="4">
    <source>
        <dbReference type="EMBL" id="VUX47340.1"/>
    </source>
</evidence>
<gene>
    <name evidence="4" type="ORF">DF3PA_450004</name>
</gene>
<sequence>MTPSKETRRAEGRGQPEGSPLEEAWVRTQSRVAVPPNLDRVNAAARRAVHTRFTALLHHVDRAALERAFRRQRRQASAGVDGMTVAVCEQDLEANLQDLCARLHTGRYRPQPVRRVYIPKADGGQRPLGVPTLEDKIVQGAVAEVLSAIYEIDFLGFSYGFRSGRSPHMALDALHTAIMSQRVTWVLDADIRSFFDSVDHEWLLRMLAHRIADPRILRLIELWLRAGVLESDVWHETDRGTPQGAGISPLLANVFLHYVLDLWVHQWRRRHACGRVVIVRYADDFVMGFEKETDAREMLSALTERLAGFGLALHEDKTRLIEFGRLPALARRKRGERHPETFAFLGFTHYCGWTRDGRFMVKHKTQSRRLTRKLKALRQEAWRLIHAPLAQQHRWYVSVLLGHYGYYGRPHNYPALSGFRQLVRRLWLCCLRRRSQKSRRMGWDEFEALTARFPLPPPRITRPWTTRPACRG</sequence>
<accession>A0A564WFS4</accession>
<dbReference type="PROSITE" id="PS50878">
    <property type="entry name" value="RT_POL"/>
    <property type="match status" value="1"/>
</dbReference>
<keyword evidence="4" id="KW-0808">Transferase</keyword>